<organism evidence="1 2">
    <name type="scientific">Popillia japonica</name>
    <name type="common">Japanese beetle</name>
    <dbReference type="NCBI Taxonomy" id="7064"/>
    <lineage>
        <taxon>Eukaryota</taxon>
        <taxon>Metazoa</taxon>
        <taxon>Ecdysozoa</taxon>
        <taxon>Arthropoda</taxon>
        <taxon>Hexapoda</taxon>
        <taxon>Insecta</taxon>
        <taxon>Pterygota</taxon>
        <taxon>Neoptera</taxon>
        <taxon>Endopterygota</taxon>
        <taxon>Coleoptera</taxon>
        <taxon>Polyphaga</taxon>
        <taxon>Scarabaeiformia</taxon>
        <taxon>Scarabaeidae</taxon>
        <taxon>Rutelinae</taxon>
        <taxon>Popillia</taxon>
    </lineage>
</organism>
<gene>
    <name evidence="1" type="ORF">QE152_g37227</name>
</gene>
<dbReference type="Proteomes" id="UP001458880">
    <property type="component" value="Unassembled WGS sequence"/>
</dbReference>
<dbReference type="AlphaFoldDB" id="A0AAW1IAU8"/>
<proteinExistence type="predicted"/>
<dbReference type="EMBL" id="JASPKY010000709">
    <property type="protein sequence ID" value="KAK9686393.1"/>
    <property type="molecule type" value="Genomic_DNA"/>
</dbReference>
<name>A0AAW1IAU8_POPJA</name>
<keyword evidence="2" id="KW-1185">Reference proteome</keyword>
<protein>
    <submittedName>
        <fullName evidence="1">Uncharacterized protein</fullName>
    </submittedName>
</protein>
<accession>A0AAW1IAU8</accession>
<evidence type="ECO:0000313" key="2">
    <source>
        <dbReference type="Proteomes" id="UP001458880"/>
    </source>
</evidence>
<sequence length="177" mass="19367">MFEERFPWRGSTPLDTAAAATDLLGSDGKCCLFQGLICGGGAGTNRARFCLLFASWCNGYCLRCRDPSACTYRGHSVLEAYLVQWLLPPLPGSERLHVPRTFRTGGRMGSPTITAFCRRFFCVLEAGPGLPHNYSILPEILLLYPGIRTTGGISRTSHIVQCSENSCWSRDPTPGTS</sequence>
<evidence type="ECO:0000313" key="1">
    <source>
        <dbReference type="EMBL" id="KAK9686393.1"/>
    </source>
</evidence>
<reference evidence="1 2" key="1">
    <citation type="journal article" date="2024" name="BMC Genomics">
        <title>De novo assembly and annotation of Popillia japonica's genome with initial clues to its potential as an invasive pest.</title>
        <authorList>
            <person name="Cucini C."/>
            <person name="Boschi S."/>
            <person name="Funari R."/>
            <person name="Cardaioli E."/>
            <person name="Iannotti N."/>
            <person name="Marturano G."/>
            <person name="Paoli F."/>
            <person name="Bruttini M."/>
            <person name="Carapelli A."/>
            <person name="Frati F."/>
            <person name="Nardi F."/>
        </authorList>
    </citation>
    <scope>NUCLEOTIDE SEQUENCE [LARGE SCALE GENOMIC DNA]</scope>
    <source>
        <strain evidence="1">DMR45628</strain>
    </source>
</reference>
<comment type="caution">
    <text evidence="1">The sequence shown here is derived from an EMBL/GenBank/DDBJ whole genome shotgun (WGS) entry which is preliminary data.</text>
</comment>